<evidence type="ECO:0000313" key="2">
    <source>
        <dbReference type="EMBL" id="ADR20635.1"/>
    </source>
</evidence>
<dbReference type="eggNOG" id="COG4270">
    <property type="taxonomic scope" value="Bacteria"/>
</dbReference>
<feature type="transmembrane region" description="Helical" evidence="1">
    <location>
        <begin position="50"/>
        <end position="69"/>
    </location>
</feature>
<name>E4TQS4_MARTH</name>
<feature type="transmembrane region" description="Helical" evidence="1">
    <location>
        <begin position="108"/>
        <end position="128"/>
    </location>
</feature>
<feature type="transmembrane region" description="Helical" evidence="1">
    <location>
        <begin position="76"/>
        <end position="96"/>
    </location>
</feature>
<dbReference type="HOGENOM" id="CLU_128738_4_2_10"/>
<dbReference type="Proteomes" id="UP000008720">
    <property type="component" value="Chromosome"/>
</dbReference>
<keyword evidence="3" id="KW-1185">Reference proteome</keyword>
<evidence type="ECO:0000256" key="1">
    <source>
        <dbReference type="SAM" id="Phobius"/>
    </source>
</evidence>
<dbReference type="EMBL" id="CP002349">
    <property type="protein sequence ID" value="ADR20635.1"/>
    <property type="molecule type" value="Genomic_DNA"/>
</dbReference>
<keyword evidence="1" id="KW-0812">Transmembrane</keyword>
<dbReference type="PANTHER" id="PTHR36974">
    <property type="entry name" value="MEMBRANE PROTEIN-RELATED"/>
    <property type="match status" value="1"/>
</dbReference>
<accession>E4TQS4</accession>
<keyword evidence="1" id="KW-1133">Transmembrane helix</keyword>
<proteinExistence type="predicted"/>
<sequence length="133" mass="14930">MLKQIGNYLKSKASVRLMTGFYLVAGFNHFLNPDFYISLIPPFFTNPENINVLSGLAEILLATAILFYPSRKYASYGIIAMLIAFIPSHVYFIQIGSCISDGLCVPNWIGWIRLVLIHPALLFWAWLVGKSTA</sequence>
<organism evidence="2 3">
    <name type="scientific">Marivirga tractuosa (strain ATCC 23168 / DSM 4126 / NBRC 15989 / NCIMB 1408 / VKM B-1430 / H-43)</name>
    <name type="common">Microscilla tractuosa</name>
    <name type="synonym">Flexibacter tractuosus</name>
    <dbReference type="NCBI Taxonomy" id="643867"/>
    <lineage>
        <taxon>Bacteria</taxon>
        <taxon>Pseudomonadati</taxon>
        <taxon>Bacteroidota</taxon>
        <taxon>Cytophagia</taxon>
        <taxon>Cytophagales</taxon>
        <taxon>Marivirgaceae</taxon>
        <taxon>Marivirga</taxon>
    </lineage>
</organism>
<dbReference type="PANTHER" id="PTHR36974:SF1">
    <property type="entry name" value="DOXX FAMILY MEMBRANE PROTEIN"/>
    <property type="match status" value="1"/>
</dbReference>
<dbReference type="OrthoDB" id="327939at2"/>
<gene>
    <name evidence="2" type="ordered locus">Ftrac_0633</name>
</gene>
<dbReference type="AlphaFoldDB" id="E4TQS4"/>
<evidence type="ECO:0000313" key="3">
    <source>
        <dbReference type="Proteomes" id="UP000008720"/>
    </source>
</evidence>
<keyword evidence="1" id="KW-0472">Membrane</keyword>
<dbReference type="KEGG" id="mtt:Ftrac_0633"/>
<dbReference type="RefSeq" id="WP_013452786.1">
    <property type="nucleotide sequence ID" value="NC_014759.1"/>
</dbReference>
<dbReference type="STRING" id="643867.Ftrac_0633"/>
<reference evidence="2 3" key="1">
    <citation type="journal article" date="2011" name="Stand. Genomic Sci.">
        <title>Complete genome sequence of Marivirga tractuosa type strain (H-43).</title>
        <authorList>
            <person name="Pagani I."/>
            <person name="Chertkov O."/>
            <person name="Lapidus A."/>
            <person name="Lucas S."/>
            <person name="Del Rio T.G."/>
            <person name="Tice H."/>
            <person name="Copeland A."/>
            <person name="Cheng J.F."/>
            <person name="Nolan M."/>
            <person name="Saunders E."/>
            <person name="Pitluck S."/>
            <person name="Held B."/>
            <person name="Goodwin L."/>
            <person name="Liolios K."/>
            <person name="Ovchinikova G."/>
            <person name="Ivanova N."/>
            <person name="Mavromatis K."/>
            <person name="Pati A."/>
            <person name="Chen A."/>
            <person name="Palaniappan K."/>
            <person name="Land M."/>
            <person name="Hauser L."/>
            <person name="Jeffries C.D."/>
            <person name="Detter J.C."/>
            <person name="Han C."/>
            <person name="Tapia R."/>
            <person name="Ngatchou-Djao O.D."/>
            <person name="Rohde M."/>
            <person name="Goker M."/>
            <person name="Spring S."/>
            <person name="Sikorski J."/>
            <person name="Woyke T."/>
            <person name="Bristow J."/>
            <person name="Eisen J.A."/>
            <person name="Markowitz V."/>
            <person name="Hugenholtz P."/>
            <person name="Klenk H.P."/>
            <person name="Kyrpides N.C."/>
        </authorList>
    </citation>
    <scope>NUCLEOTIDE SEQUENCE [LARGE SCALE GENOMIC DNA]</scope>
    <source>
        <strain evidence="3">ATCC 23168 / DSM 4126 / NBRC 15989 / NCIMB 1408 / VKM B-1430 / H-43</strain>
    </source>
</reference>
<protein>
    <submittedName>
        <fullName evidence="2">Membrane protein-like protein</fullName>
    </submittedName>
</protein>